<dbReference type="AlphaFoldDB" id="A0A2J8RIC6"/>
<reference evidence="1" key="1">
    <citation type="submission" date="2017-12" db="EMBL/GenBank/DDBJ databases">
        <title>High-resolution comparative analysis of great ape genomes.</title>
        <authorList>
            <person name="Pollen A."/>
            <person name="Hastie A."/>
            <person name="Hormozdiari F."/>
            <person name="Dougherty M."/>
            <person name="Liu R."/>
            <person name="Chaisson M."/>
            <person name="Hoppe E."/>
            <person name="Hill C."/>
            <person name="Pang A."/>
            <person name="Hillier L."/>
            <person name="Baker C."/>
            <person name="Armstrong J."/>
            <person name="Shendure J."/>
            <person name="Paten B."/>
            <person name="Wilson R."/>
            <person name="Chao H."/>
            <person name="Schneider V."/>
            <person name="Ventura M."/>
            <person name="Kronenberg Z."/>
            <person name="Murali S."/>
            <person name="Gordon D."/>
            <person name="Cantsilieris S."/>
            <person name="Munson K."/>
            <person name="Nelson B."/>
            <person name="Raja A."/>
            <person name="Underwood J."/>
            <person name="Diekhans M."/>
            <person name="Fiddes I."/>
            <person name="Haussler D."/>
            <person name="Eichler E."/>
        </authorList>
    </citation>
    <scope>NUCLEOTIDE SEQUENCE [LARGE SCALE GENOMIC DNA]</scope>
    <source>
        <strain evidence="1">Susie</strain>
    </source>
</reference>
<evidence type="ECO:0000313" key="1">
    <source>
        <dbReference type="EMBL" id="PNJ08266.1"/>
    </source>
</evidence>
<accession>A0A2J8RIC6</accession>
<dbReference type="EMBL" id="NDHI03003690">
    <property type="protein sequence ID" value="PNJ08266.1"/>
    <property type="molecule type" value="Genomic_DNA"/>
</dbReference>
<name>A0A2J8RIC6_PONAB</name>
<gene>
    <name evidence="1" type="ORF">CR201_G0050748</name>
</gene>
<feature type="non-terminal residue" evidence="1">
    <location>
        <position position="1"/>
    </location>
</feature>
<organism evidence="1">
    <name type="scientific">Pongo abelii</name>
    <name type="common">Sumatran orangutan</name>
    <name type="synonym">Pongo pygmaeus abelii</name>
    <dbReference type="NCBI Taxonomy" id="9601"/>
    <lineage>
        <taxon>Eukaryota</taxon>
        <taxon>Metazoa</taxon>
        <taxon>Chordata</taxon>
        <taxon>Craniata</taxon>
        <taxon>Vertebrata</taxon>
        <taxon>Euteleostomi</taxon>
        <taxon>Mammalia</taxon>
        <taxon>Eutheria</taxon>
        <taxon>Euarchontoglires</taxon>
        <taxon>Primates</taxon>
        <taxon>Haplorrhini</taxon>
        <taxon>Catarrhini</taxon>
        <taxon>Hominidae</taxon>
        <taxon>Pongo</taxon>
    </lineage>
</organism>
<protein>
    <submittedName>
        <fullName evidence="1">TOM1L2 isoform 12</fullName>
    </submittedName>
</protein>
<sequence>DMFAQTRGNSLAEQRKTHHPAWPLIHRRCLEAGGCSHAG</sequence>
<proteinExistence type="predicted"/>
<comment type="caution">
    <text evidence="1">The sequence shown here is derived from an EMBL/GenBank/DDBJ whole genome shotgun (WGS) entry which is preliminary data.</text>
</comment>